<evidence type="ECO:0000256" key="1">
    <source>
        <dbReference type="SAM" id="MobiDB-lite"/>
    </source>
</evidence>
<gene>
    <name evidence="2" type="ORF">MAC_08426</name>
</gene>
<keyword evidence="3" id="KW-1185">Reference proteome</keyword>
<dbReference type="InParanoid" id="E9EEX8"/>
<accession>E9EEX8</accession>
<reference evidence="2 3" key="1">
    <citation type="journal article" date="2011" name="PLoS Genet.">
        <title>Genome sequencing and comparative transcriptomics of the model entomopathogenic fungi Metarhizium anisopliae and M. acridum.</title>
        <authorList>
            <person name="Gao Q."/>
            <person name="Jin K."/>
            <person name="Ying S.H."/>
            <person name="Zhang Y."/>
            <person name="Xiao G."/>
            <person name="Shang Y."/>
            <person name="Duan Z."/>
            <person name="Hu X."/>
            <person name="Xie X.Q."/>
            <person name="Zhou G."/>
            <person name="Peng G."/>
            <person name="Luo Z."/>
            <person name="Huang W."/>
            <person name="Wang B."/>
            <person name="Fang W."/>
            <person name="Wang S."/>
            <person name="Zhong Y."/>
            <person name="Ma L.J."/>
            <person name="St Leger R.J."/>
            <person name="Zhao G.P."/>
            <person name="Pei Y."/>
            <person name="Feng M.G."/>
            <person name="Xia Y."/>
            <person name="Wang C."/>
        </authorList>
    </citation>
    <scope>NUCLEOTIDE SEQUENCE [LARGE SCALE GENOMIC DNA]</scope>
    <source>
        <strain evidence="2 3">CQMa 102</strain>
    </source>
</reference>
<proteinExistence type="predicted"/>
<organism evidence="3">
    <name type="scientific">Metarhizium acridum (strain CQMa 102)</name>
    <dbReference type="NCBI Taxonomy" id="655827"/>
    <lineage>
        <taxon>Eukaryota</taxon>
        <taxon>Fungi</taxon>
        <taxon>Dikarya</taxon>
        <taxon>Ascomycota</taxon>
        <taxon>Pezizomycotina</taxon>
        <taxon>Sordariomycetes</taxon>
        <taxon>Hypocreomycetidae</taxon>
        <taxon>Hypocreales</taxon>
        <taxon>Clavicipitaceae</taxon>
        <taxon>Metarhizium</taxon>
    </lineage>
</organism>
<evidence type="ECO:0000313" key="3">
    <source>
        <dbReference type="Proteomes" id="UP000002499"/>
    </source>
</evidence>
<dbReference type="HOGENOM" id="CLU_2574368_0_0_1"/>
<evidence type="ECO:0000313" key="2">
    <source>
        <dbReference type="EMBL" id="EFY85534.1"/>
    </source>
</evidence>
<protein>
    <submittedName>
        <fullName evidence="2">Uncharacterized protein</fullName>
    </submittedName>
</protein>
<name>E9EEX8_METAQ</name>
<feature type="compositionally biased region" description="Low complexity" evidence="1">
    <location>
        <begin position="69"/>
        <end position="81"/>
    </location>
</feature>
<feature type="region of interest" description="Disordered" evidence="1">
    <location>
        <begin position="52"/>
        <end position="81"/>
    </location>
</feature>
<sequence>MTRRQRALAARVSSGMTHAYTARPGAARLLRRRILCASDPVARLPRLLSAADAGADAEEKPRLVHRPQTTASSTSRAAAEG</sequence>
<dbReference type="EMBL" id="GL698574">
    <property type="protein sequence ID" value="EFY85534.1"/>
    <property type="molecule type" value="Genomic_DNA"/>
</dbReference>
<dbReference type="Proteomes" id="UP000002499">
    <property type="component" value="Unassembled WGS sequence"/>
</dbReference>
<dbReference type="AlphaFoldDB" id="E9EEX8"/>